<feature type="transmembrane region" description="Helical" evidence="1">
    <location>
        <begin position="103"/>
        <end position="124"/>
    </location>
</feature>
<name>A0A926S5B0_9HYPH</name>
<dbReference type="AlphaFoldDB" id="A0A926S5B0"/>
<dbReference type="SUPFAM" id="SSF103481">
    <property type="entry name" value="Multidrug resistance efflux transporter EmrE"/>
    <property type="match status" value="2"/>
</dbReference>
<proteinExistence type="predicted"/>
<reference evidence="3" key="1">
    <citation type="submission" date="2020-05" db="EMBL/GenBank/DDBJ databases">
        <title>Identification of trans-AT polyketide cluster in two marine bacteria, producers of a novel glutaramide-containing polyketide sesbanimide D and analogs.</title>
        <authorList>
            <person name="Kacar D."/>
            <person name="Rodriguez P."/>
            <person name="Canedo L."/>
            <person name="Gonzalez E."/>
            <person name="Galan B."/>
            <person name="De La Calle F."/>
            <person name="Garcia J.L."/>
        </authorList>
    </citation>
    <scope>NUCLEOTIDE SEQUENCE</scope>
    <source>
        <strain evidence="3">PHM038</strain>
    </source>
</reference>
<dbReference type="Proteomes" id="UP000598467">
    <property type="component" value="Unassembled WGS sequence"/>
</dbReference>
<evidence type="ECO:0000313" key="4">
    <source>
        <dbReference type="Proteomes" id="UP000598467"/>
    </source>
</evidence>
<evidence type="ECO:0000313" key="3">
    <source>
        <dbReference type="EMBL" id="MBD1546291.1"/>
    </source>
</evidence>
<evidence type="ECO:0000256" key="1">
    <source>
        <dbReference type="SAM" id="Phobius"/>
    </source>
</evidence>
<feature type="transmembrane region" description="Helical" evidence="1">
    <location>
        <begin position="193"/>
        <end position="216"/>
    </location>
</feature>
<gene>
    <name evidence="3" type="ORF">HK439_08460</name>
</gene>
<feature type="transmembrane region" description="Helical" evidence="1">
    <location>
        <begin position="253"/>
        <end position="273"/>
    </location>
</feature>
<dbReference type="InterPro" id="IPR037185">
    <property type="entry name" value="EmrE-like"/>
</dbReference>
<feature type="transmembrane region" description="Helical" evidence="1">
    <location>
        <begin position="48"/>
        <end position="67"/>
    </location>
</feature>
<dbReference type="GO" id="GO:0016020">
    <property type="term" value="C:membrane"/>
    <property type="evidence" value="ECO:0007669"/>
    <property type="project" value="InterPro"/>
</dbReference>
<feature type="domain" description="EamA" evidence="2">
    <location>
        <begin position="16"/>
        <end position="148"/>
    </location>
</feature>
<dbReference type="PANTHER" id="PTHR22911:SF103">
    <property type="entry name" value="BLR2811 PROTEIN"/>
    <property type="match status" value="1"/>
</dbReference>
<dbReference type="EMBL" id="JABFCZ010000008">
    <property type="protein sequence ID" value="MBD1546291.1"/>
    <property type="molecule type" value="Genomic_DNA"/>
</dbReference>
<feature type="transmembrane region" description="Helical" evidence="1">
    <location>
        <begin position="131"/>
        <end position="148"/>
    </location>
</feature>
<feature type="transmembrane region" description="Helical" evidence="1">
    <location>
        <begin position="222"/>
        <end position="241"/>
    </location>
</feature>
<dbReference type="InterPro" id="IPR000620">
    <property type="entry name" value="EamA_dom"/>
</dbReference>
<organism evidence="3 4">
    <name type="scientific">Roseibium aggregatum</name>
    <dbReference type="NCBI Taxonomy" id="187304"/>
    <lineage>
        <taxon>Bacteria</taxon>
        <taxon>Pseudomonadati</taxon>
        <taxon>Pseudomonadota</taxon>
        <taxon>Alphaproteobacteria</taxon>
        <taxon>Hyphomicrobiales</taxon>
        <taxon>Stappiaceae</taxon>
        <taxon>Roseibium</taxon>
    </lineage>
</organism>
<keyword evidence="1" id="KW-1133">Transmembrane helix</keyword>
<dbReference type="RefSeq" id="WP_190290964.1">
    <property type="nucleotide sequence ID" value="NZ_JABFCZ010000008.1"/>
</dbReference>
<dbReference type="PANTHER" id="PTHR22911">
    <property type="entry name" value="ACYL-MALONYL CONDENSING ENZYME-RELATED"/>
    <property type="match status" value="1"/>
</dbReference>
<keyword evidence="1" id="KW-0472">Membrane</keyword>
<evidence type="ECO:0000259" key="2">
    <source>
        <dbReference type="Pfam" id="PF00892"/>
    </source>
</evidence>
<accession>A0A926S5B0</accession>
<feature type="transmembrane region" description="Helical" evidence="1">
    <location>
        <begin position="279"/>
        <end position="299"/>
    </location>
</feature>
<sequence length="309" mass="32479">MSLQSRYQPVESTPLAVGLVLCGVIMFTPVFAAGKLADGLLPAVVLVWLRYLGGAMTMGGVVMVRGLPDGTLKSPQWKLHLLRAGLGTGGLGCIIYASSRLPVVDAAAIGLTKGFMAIALAGLLLRETILLRHWIAGALCALGAYLVVRSSVPPTGQSGSWVWDGVLAALLGAFFIACEALMIKVLARRESSVLVLGYVNMFAAVIMTVPVVWIAVTDGIDWSFALPFLALGPVAIIGQTFNIEAYRRADAATLAPVGYSWVLSAAAFGYLFFGEVPTPKAAFGALLIAAGGFVLTFGGRFRLRFSAGR</sequence>
<feature type="domain" description="EamA" evidence="2">
    <location>
        <begin position="165"/>
        <end position="296"/>
    </location>
</feature>
<feature type="transmembrane region" description="Helical" evidence="1">
    <location>
        <begin position="79"/>
        <end position="97"/>
    </location>
</feature>
<dbReference type="Pfam" id="PF00892">
    <property type="entry name" value="EamA"/>
    <property type="match status" value="2"/>
</dbReference>
<comment type="caution">
    <text evidence="3">The sequence shown here is derived from an EMBL/GenBank/DDBJ whole genome shotgun (WGS) entry which is preliminary data.</text>
</comment>
<keyword evidence="1" id="KW-0812">Transmembrane</keyword>
<protein>
    <submittedName>
        <fullName evidence="3">DMT family transporter</fullName>
    </submittedName>
</protein>
<feature type="transmembrane region" description="Helical" evidence="1">
    <location>
        <begin position="160"/>
        <end position="181"/>
    </location>
</feature>